<feature type="transmembrane region" description="Helical" evidence="1">
    <location>
        <begin position="31"/>
        <end position="51"/>
    </location>
</feature>
<name>A0ABX8BPJ1_9ACTN</name>
<protein>
    <recommendedName>
        <fullName evidence="4">DUF2273 domain-containing protein</fullName>
    </recommendedName>
</protein>
<organism evidence="2 3">
    <name type="scientific">Nocardiopsis changdeensis</name>
    <dbReference type="NCBI Taxonomy" id="2831969"/>
    <lineage>
        <taxon>Bacteria</taxon>
        <taxon>Bacillati</taxon>
        <taxon>Actinomycetota</taxon>
        <taxon>Actinomycetes</taxon>
        <taxon>Streptosporangiales</taxon>
        <taxon>Nocardiopsidaceae</taxon>
        <taxon>Nocardiopsis</taxon>
    </lineage>
</organism>
<keyword evidence="1" id="KW-1133">Transmembrane helix</keyword>
<dbReference type="RefSeq" id="WP_220565238.1">
    <property type="nucleotide sequence ID" value="NZ_CP074133.1"/>
</dbReference>
<dbReference type="EMBL" id="CP074133">
    <property type="protein sequence ID" value="QUX23981.1"/>
    <property type="molecule type" value="Genomic_DNA"/>
</dbReference>
<keyword evidence="1" id="KW-0812">Transmembrane</keyword>
<gene>
    <name evidence="2" type="ORF">KGD84_06535</name>
</gene>
<evidence type="ECO:0000313" key="2">
    <source>
        <dbReference type="EMBL" id="QUX23981.1"/>
    </source>
</evidence>
<proteinExistence type="predicted"/>
<reference evidence="2 3" key="1">
    <citation type="submission" date="2021-05" db="EMBL/GenBank/DDBJ databases">
        <title>Direct Submission.</title>
        <authorList>
            <person name="Li K."/>
            <person name="Gao J."/>
        </authorList>
    </citation>
    <scope>NUCLEOTIDE SEQUENCE [LARGE SCALE GENOMIC DNA]</scope>
    <source>
        <strain evidence="2 3">Mg02</strain>
    </source>
</reference>
<evidence type="ECO:0000313" key="3">
    <source>
        <dbReference type="Proteomes" id="UP000676079"/>
    </source>
</evidence>
<evidence type="ECO:0000256" key="1">
    <source>
        <dbReference type="SAM" id="Phobius"/>
    </source>
</evidence>
<accession>A0ABX8BPJ1</accession>
<feature type="transmembrane region" description="Helical" evidence="1">
    <location>
        <begin position="7"/>
        <end position="25"/>
    </location>
</feature>
<keyword evidence="1" id="KW-0472">Membrane</keyword>
<sequence length="76" mass="8047">MSGIGKWGLGLGIGFMVVAVLSRMLDLIPVTVITGLLGLMGLGIAGYDAVYEWTARADLRRRGARAAARRNGTEGR</sequence>
<evidence type="ECO:0008006" key="4">
    <source>
        <dbReference type="Google" id="ProtNLM"/>
    </source>
</evidence>
<keyword evidence="3" id="KW-1185">Reference proteome</keyword>
<dbReference type="Proteomes" id="UP000676079">
    <property type="component" value="Chromosome"/>
</dbReference>